<sequence length="69" mass="8001">MKKVKVKDSNSLYRDEESGAILNCNDSAYDSYLQLKEKKLKEAAEMDKLKDDVDELKDMMKLILSKLDK</sequence>
<proteinExistence type="predicted"/>
<keyword evidence="3" id="KW-1185">Reference proteome</keyword>
<feature type="coiled-coil region" evidence="1">
    <location>
        <begin position="32"/>
        <end position="66"/>
    </location>
</feature>
<gene>
    <name evidence="2" type="ORF">SSSM7_106</name>
</gene>
<dbReference type="EMBL" id="GU071098">
    <property type="protein sequence ID" value="ADO98172.1"/>
    <property type="molecule type" value="Genomic_DNA"/>
</dbReference>
<name>E3SL24_9CAUD</name>
<evidence type="ECO:0000313" key="3">
    <source>
        <dbReference type="Proteomes" id="UP000006527"/>
    </source>
</evidence>
<protein>
    <submittedName>
        <fullName evidence="2">Uncharacterized protein</fullName>
    </submittedName>
</protein>
<evidence type="ECO:0000256" key="1">
    <source>
        <dbReference type="SAM" id="Coils"/>
    </source>
</evidence>
<dbReference type="KEGG" id="vg:10328675"/>
<organism evidence="2 3">
    <name type="scientific">Synechococcus phage S-SSM7</name>
    <dbReference type="NCBI Taxonomy" id="445686"/>
    <lineage>
        <taxon>Viruses</taxon>
        <taxon>Duplodnaviria</taxon>
        <taxon>Heunggongvirae</taxon>
        <taxon>Uroviricota</taxon>
        <taxon>Caudoviricetes</taxon>
        <taxon>Pantevenvirales</taxon>
        <taxon>Kyanoviridae</taxon>
        <taxon>Lipsvirus</taxon>
        <taxon>Lipsvirus ssm7</taxon>
    </lineage>
</organism>
<accession>E3SL24</accession>
<dbReference type="Proteomes" id="UP000006527">
    <property type="component" value="Segment"/>
</dbReference>
<evidence type="ECO:0000313" key="2">
    <source>
        <dbReference type="EMBL" id="ADO98172.1"/>
    </source>
</evidence>
<dbReference type="OrthoDB" id="25834at10239"/>
<keyword evidence="1" id="KW-0175">Coiled coil</keyword>
<dbReference type="RefSeq" id="YP_004324159.1">
    <property type="nucleotide sequence ID" value="NC_015287.1"/>
</dbReference>
<dbReference type="GeneID" id="10328675"/>
<reference evidence="2 3" key="1">
    <citation type="journal article" date="2010" name="Environ. Microbiol.">
        <title>Genomic analysis of oceanic cyanobacterial myoviruses compared with T4-like myoviruses from diverse hosts and environments.</title>
        <authorList>
            <person name="Sullivan M.B."/>
            <person name="Huang K.H."/>
            <person name="Ignacio-Espinoza J.C."/>
            <person name="Berlin A.M."/>
            <person name="Kelly L."/>
            <person name="Weigele P.R."/>
            <person name="DeFrancesco A.S."/>
            <person name="Kern S.E."/>
            <person name="Thompson L.R."/>
            <person name="Young S."/>
            <person name="Yandava C."/>
            <person name="Fu R."/>
            <person name="Krastins B."/>
            <person name="Chase M."/>
            <person name="Sarracino D."/>
            <person name="Osburne M.S."/>
            <person name="Henn M.R."/>
            <person name="Chisholm S.W."/>
        </authorList>
    </citation>
    <scope>NUCLEOTIDE SEQUENCE [LARGE SCALE GENOMIC DNA]</scope>
    <source>
        <strain evidence="2">8109-3</strain>
    </source>
</reference>